<dbReference type="GO" id="GO:0016787">
    <property type="term" value="F:hydrolase activity"/>
    <property type="evidence" value="ECO:0007669"/>
    <property type="project" value="InterPro"/>
</dbReference>
<dbReference type="PANTHER" id="PTHR15394:SF3">
    <property type="entry name" value="SERINE HYDROLASE RBBP9"/>
    <property type="match status" value="1"/>
</dbReference>
<accession>A0A6J6IDT8</accession>
<sequence>MATTTPARVLILHGWTNRRPEGGWHRILTSELRKRGHQVLYPQFPSTDNPTLEDWQELLLSELELLHEAGDGETVVIAHSLGCVNFIHAAVEGKISKPIDRVLFVAPADPDLLGEIKGLNVNLAKDSTKDSLHAVAKHLTVVGSDADKWTPNGIQETFGHTLGVEAIVIEGAQHFSRDQGWGHWQGVIDWVIDPAADITIR</sequence>
<gene>
    <name evidence="1" type="ORF">UFOPK1909_00672</name>
</gene>
<dbReference type="AlphaFoldDB" id="A0A6J6IDT8"/>
<organism evidence="1">
    <name type="scientific">freshwater metagenome</name>
    <dbReference type="NCBI Taxonomy" id="449393"/>
    <lineage>
        <taxon>unclassified sequences</taxon>
        <taxon>metagenomes</taxon>
        <taxon>ecological metagenomes</taxon>
    </lineage>
</organism>
<evidence type="ECO:0000313" key="1">
    <source>
        <dbReference type="EMBL" id="CAB4622733.1"/>
    </source>
</evidence>
<proteinExistence type="predicted"/>
<dbReference type="InterPro" id="IPR029058">
    <property type="entry name" value="AB_hydrolase_fold"/>
</dbReference>
<protein>
    <submittedName>
        <fullName evidence="1">Unannotated protein</fullName>
    </submittedName>
</protein>
<dbReference type="SUPFAM" id="SSF53474">
    <property type="entry name" value="alpha/beta-Hydrolases"/>
    <property type="match status" value="1"/>
</dbReference>
<reference evidence="1" key="1">
    <citation type="submission" date="2020-05" db="EMBL/GenBank/DDBJ databases">
        <authorList>
            <person name="Chiriac C."/>
            <person name="Salcher M."/>
            <person name="Ghai R."/>
            <person name="Kavagutti S V."/>
        </authorList>
    </citation>
    <scope>NUCLEOTIDE SEQUENCE</scope>
</reference>
<name>A0A6J6IDT8_9ZZZZ</name>
<dbReference type="Pfam" id="PF06821">
    <property type="entry name" value="Ser_hydrolase"/>
    <property type="match status" value="1"/>
</dbReference>
<dbReference type="Gene3D" id="3.40.50.1820">
    <property type="entry name" value="alpha/beta hydrolase"/>
    <property type="match status" value="1"/>
</dbReference>
<dbReference type="EMBL" id="CAEZVD010000064">
    <property type="protein sequence ID" value="CAB4622733.1"/>
    <property type="molecule type" value="Genomic_DNA"/>
</dbReference>
<dbReference type="PANTHER" id="PTHR15394">
    <property type="entry name" value="SERINE HYDROLASE RBBP9"/>
    <property type="match status" value="1"/>
</dbReference>
<dbReference type="InterPro" id="IPR010662">
    <property type="entry name" value="RBBP9/YdeN"/>
</dbReference>